<dbReference type="EMBL" id="BAAAYX010000020">
    <property type="protein sequence ID" value="GAA3714449.1"/>
    <property type="molecule type" value="Genomic_DNA"/>
</dbReference>
<evidence type="ECO:0000313" key="3">
    <source>
        <dbReference type="Proteomes" id="UP001500051"/>
    </source>
</evidence>
<feature type="domain" description="N-acetyltransferase" evidence="1">
    <location>
        <begin position="14"/>
        <end position="177"/>
    </location>
</feature>
<sequence>MLLRPTYPVLTGRLALRPFVVGDVEAMLAYRGRVDVCRYLPFEPQDRTTLLDRLAGPILSRTDLTGEDQALTLGCWRRDTGELAGDVILFLRSQDARRGEIGWVFDPEHGGQGLATEAARAVLELAFGTLGLHRVEARLDARNERSAALCVRVGMRPEAHFREVERSADGWVDLLVYGLLAAEWSAGGP</sequence>
<dbReference type="Pfam" id="PF13302">
    <property type="entry name" value="Acetyltransf_3"/>
    <property type="match status" value="1"/>
</dbReference>
<organism evidence="2 3">
    <name type="scientific">Microlunatus aurantiacus</name>
    <dbReference type="NCBI Taxonomy" id="446786"/>
    <lineage>
        <taxon>Bacteria</taxon>
        <taxon>Bacillati</taxon>
        <taxon>Actinomycetota</taxon>
        <taxon>Actinomycetes</taxon>
        <taxon>Propionibacteriales</taxon>
        <taxon>Propionibacteriaceae</taxon>
        <taxon>Microlunatus</taxon>
    </lineage>
</organism>
<reference evidence="3" key="1">
    <citation type="journal article" date="2019" name="Int. J. Syst. Evol. Microbiol.">
        <title>The Global Catalogue of Microorganisms (GCM) 10K type strain sequencing project: providing services to taxonomists for standard genome sequencing and annotation.</title>
        <authorList>
            <consortium name="The Broad Institute Genomics Platform"/>
            <consortium name="The Broad Institute Genome Sequencing Center for Infectious Disease"/>
            <person name="Wu L."/>
            <person name="Ma J."/>
        </authorList>
    </citation>
    <scope>NUCLEOTIDE SEQUENCE [LARGE SCALE GENOMIC DNA]</scope>
    <source>
        <strain evidence="3">JCM 16548</strain>
    </source>
</reference>
<dbReference type="Gene3D" id="3.40.630.30">
    <property type="match status" value="1"/>
</dbReference>
<dbReference type="RefSeq" id="WP_344813937.1">
    <property type="nucleotide sequence ID" value="NZ_BAAAYX010000020.1"/>
</dbReference>
<dbReference type="SUPFAM" id="SSF55729">
    <property type="entry name" value="Acyl-CoA N-acyltransferases (Nat)"/>
    <property type="match status" value="1"/>
</dbReference>
<evidence type="ECO:0000259" key="1">
    <source>
        <dbReference type="PROSITE" id="PS51186"/>
    </source>
</evidence>
<dbReference type="InterPro" id="IPR000182">
    <property type="entry name" value="GNAT_dom"/>
</dbReference>
<protein>
    <submittedName>
        <fullName evidence="2">GNAT family protein</fullName>
    </submittedName>
</protein>
<evidence type="ECO:0000313" key="2">
    <source>
        <dbReference type="EMBL" id="GAA3714449.1"/>
    </source>
</evidence>
<keyword evidence="3" id="KW-1185">Reference proteome</keyword>
<proteinExistence type="predicted"/>
<accession>A0ABP7E582</accession>
<gene>
    <name evidence="2" type="ORF">GCM10022204_36970</name>
</gene>
<dbReference type="CDD" id="cd04301">
    <property type="entry name" value="NAT_SF"/>
    <property type="match status" value="1"/>
</dbReference>
<dbReference type="Proteomes" id="UP001500051">
    <property type="component" value="Unassembled WGS sequence"/>
</dbReference>
<dbReference type="PANTHER" id="PTHR43792:SF1">
    <property type="entry name" value="N-ACETYLTRANSFERASE DOMAIN-CONTAINING PROTEIN"/>
    <property type="match status" value="1"/>
</dbReference>
<dbReference type="PROSITE" id="PS51186">
    <property type="entry name" value="GNAT"/>
    <property type="match status" value="1"/>
</dbReference>
<name>A0ABP7E582_9ACTN</name>
<dbReference type="InterPro" id="IPR051531">
    <property type="entry name" value="N-acetyltransferase"/>
</dbReference>
<comment type="caution">
    <text evidence="2">The sequence shown here is derived from an EMBL/GenBank/DDBJ whole genome shotgun (WGS) entry which is preliminary data.</text>
</comment>
<dbReference type="PANTHER" id="PTHR43792">
    <property type="entry name" value="GNAT FAMILY, PUTATIVE (AFU_ORTHOLOGUE AFUA_3G00765)-RELATED-RELATED"/>
    <property type="match status" value="1"/>
</dbReference>
<dbReference type="InterPro" id="IPR016181">
    <property type="entry name" value="Acyl_CoA_acyltransferase"/>
</dbReference>